<dbReference type="AlphaFoldDB" id="A0A2M7D6A3"/>
<dbReference type="NCBIfam" id="TIGR00696">
    <property type="entry name" value="wecG_tagA_cpsF"/>
    <property type="match status" value="1"/>
</dbReference>
<sequence length="235" mass="26507">MVQLLGVKINKVSLAVAWDKIKGFLVDGQQHYVVTVNTDFLVRAQNDKVFREILNQADLSVADGSGVVLAAKLLSQSLEERISGVDLMSSILNQDSGIRENVFLLGGRHGVAAKIAGRYENVIGFTENLDEAVNLINRCQPRILFVALGSPKQEQWIAQNLSKVPSVKLAMGVGGAFNFLAGRVRRAPKFLRSLGLEWLWRTLREPWRWRQVWRSLVFFPIIVIKQKLLMYNSYE</sequence>
<comment type="caution">
    <text evidence="3">The sequence shown here is derived from an EMBL/GenBank/DDBJ whole genome shotgun (WGS) entry which is preliminary data.</text>
</comment>
<dbReference type="Proteomes" id="UP000229247">
    <property type="component" value="Unassembled WGS sequence"/>
</dbReference>
<accession>A0A2M7D6A3</accession>
<keyword evidence="1" id="KW-0328">Glycosyltransferase</keyword>
<dbReference type="EMBL" id="PEUE01000035">
    <property type="protein sequence ID" value="PIV38550.1"/>
    <property type="molecule type" value="Genomic_DNA"/>
</dbReference>
<evidence type="ECO:0000256" key="1">
    <source>
        <dbReference type="ARBA" id="ARBA00022676"/>
    </source>
</evidence>
<protein>
    <submittedName>
        <fullName evidence="3">Glycosyltransferase</fullName>
    </submittedName>
</protein>
<keyword evidence="2 3" id="KW-0808">Transferase</keyword>
<dbReference type="CDD" id="cd06533">
    <property type="entry name" value="Glyco_transf_WecG_TagA"/>
    <property type="match status" value="1"/>
</dbReference>
<dbReference type="PANTHER" id="PTHR34136">
    <property type="match status" value="1"/>
</dbReference>
<dbReference type="Pfam" id="PF03808">
    <property type="entry name" value="Glyco_tran_WecG"/>
    <property type="match status" value="1"/>
</dbReference>
<reference evidence="4" key="1">
    <citation type="submission" date="2017-09" db="EMBL/GenBank/DDBJ databases">
        <title>Depth-based differentiation of microbial function through sediment-hosted aquifers and enrichment of novel symbionts in the deep terrestrial subsurface.</title>
        <authorList>
            <person name="Probst A.J."/>
            <person name="Ladd B."/>
            <person name="Jarett J.K."/>
            <person name="Geller-Mcgrath D.E."/>
            <person name="Sieber C.M.K."/>
            <person name="Emerson J.B."/>
            <person name="Anantharaman K."/>
            <person name="Thomas B.C."/>
            <person name="Malmstrom R."/>
            <person name="Stieglmeier M."/>
            <person name="Klingl A."/>
            <person name="Woyke T."/>
            <person name="Ryan C.M."/>
            <person name="Banfield J.F."/>
        </authorList>
    </citation>
    <scope>NUCLEOTIDE SEQUENCE [LARGE SCALE GENOMIC DNA]</scope>
</reference>
<evidence type="ECO:0000256" key="2">
    <source>
        <dbReference type="ARBA" id="ARBA00022679"/>
    </source>
</evidence>
<proteinExistence type="predicted"/>
<name>A0A2M7D6A3_9BACT</name>
<evidence type="ECO:0000313" key="4">
    <source>
        <dbReference type="Proteomes" id="UP000229247"/>
    </source>
</evidence>
<dbReference type="GO" id="GO:0016758">
    <property type="term" value="F:hexosyltransferase activity"/>
    <property type="evidence" value="ECO:0007669"/>
    <property type="project" value="TreeGrafter"/>
</dbReference>
<gene>
    <name evidence="3" type="ORF">COS30_01505</name>
</gene>
<dbReference type="InterPro" id="IPR004629">
    <property type="entry name" value="WecG_TagA_CpsF"/>
</dbReference>
<dbReference type="PANTHER" id="PTHR34136:SF1">
    <property type="entry name" value="UDP-N-ACETYL-D-MANNOSAMINURONIC ACID TRANSFERASE"/>
    <property type="match status" value="1"/>
</dbReference>
<organism evidence="3 4">
    <name type="scientific">Candidatus Portnoybacteria bacterium CG02_land_8_20_14_3_00_45_8</name>
    <dbReference type="NCBI Taxonomy" id="1974807"/>
    <lineage>
        <taxon>Bacteria</taxon>
        <taxon>Candidatus Portnoyibacteriota</taxon>
    </lineage>
</organism>
<evidence type="ECO:0000313" key="3">
    <source>
        <dbReference type="EMBL" id="PIV38550.1"/>
    </source>
</evidence>